<accession>F9WTC2</accession>
<name>F9WTC2_TRYVY</name>
<dbReference type="VEuPathDB" id="TriTrypDB:TvY486_0036920"/>
<dbReference type="EMBL" id="CAEX01006361">
    <property type="protein sequence ID" value="CCD20815.1"/>
    <property type="molecule type" value="Genomic_DNA"/>
</dbReference>
<keyword evidence="2" id="KW-1185">Reference proteome</keyword>
<protein>
    <submittedName>
        <fullName evidence="1">Uncharacterized protein</fullName>
    </submittedName>
</protein>
<organism evidence="1 2">
    <name type="scientific">Trypanosoma vivax (strain Y486)</name>
    <dbReference type="NCBI Taxonomy" id="1055687"/>
    <lineage>
        <taxon>Eukaryota</taxon>
        <taxon>Discoba</taxon>
        <taxon>Euglenozoa</taxon>
        <taxon>Kinetoplastea</taxon>
        <taxon>Metakinetoplastina</taxon>
        <taxon>Trypanosomatida</taxon>
        <taxon>Trypanosomatidae</taxon>
        <taxon>Trypanosoma</taxon>
        <taxon>Duttonella</taxon>
    </lineage>
</organism>
<evidence type="ECO:0000313" key="1">
    <source>
        <dbReference type="EMBL" id="CCD20815.1"/>
    </source>
</evidence>
<gene>
    <name evidence="1" type="ORF">TvY486_0036920</name>
</gene>
<dbReference type="Proteomes" id="UP000009027">
    <property type="component" value="Unassembled WGS sequence"/>
</dbReference>
<sequence>MRCSFFLGGLFCAHAPCAPHLL</sequence>
<reference evidence="1 2" key="1">
    <citation type="journal article" date="2012" name="Proc. Natl. Acad. Sci. U.S.A.">
        <title>Antigenic diversity is generated by distinct evolutionary mechanisms in African trypanosome species.</title>
        <authorList>
            <person name="Jackson A.P."/>
            <person name="Berry A."/>
            <person name="Aslett M."/>
            <person name="Allison H.C."/>
            <person name="Burton P."/>
            <person name="Vavrova-Anderson J."/>
            <person name="Brown R."/>
            <person name="Browne H."/>
            <person name="Corton N."/>
            <person name="Hauser H."/>
            <person name="Gamble J."/>
            <person name="Gilderthorp R."/>
            <person name="Marcello L."/>
            <person name="McQuillan J."/>
            <person name="Otto T.D."/>
            <person name="Quail M.A."/>
            <person name="Sanders M.J."/>
            <person name="van Tonder A."/>
            <person name="Ginger M.L."/>
            <person name="Field M.C."/>
            <person name="Barry J.D."/>
            <person name="Hertz-Fowler C."/>
            <person name="Berriman M."/>
        </authorList>
    </citation>
    <scope>NUCLEOTIDE SEQUENCE</scope>
    <source>
        <strain evidence="1 2">Y486</strain>
    </source>
</reference>
<dbReference type="AlphaFoldDB" id="F9WTC2"/>
<evidence type="ECO:0000313" key="2">
    <source>
        <dbReference type="Proteomes" id="UP000009027"/>
    </source>
</evidence>
<proteinExistence type="predicted"/>